<dbReference type="Proteomes" id="UP000440367">
    <property type="component" value="Unassembled WGS sequence"/>
</dbReference>
<dbReference type="EMBL" id="QXGD01000093">
    <property type="protein sequence ID" value="KAE9253447.1"/>
    <property type="molecule type" value="Genomic_DNA"/>
</dbReference>
<dbReference type="AlphaFoldDB" id="A0A6A4A786"/>
<comment type="caution">
    <text evidence="1">The sequence shown here is derived from an EMBL/GenBank/DDBJ whole genome shotgun (WGS) entry which is preliminary data.</text>
</comment>
<accession>A0A6A4A786</accession>
<organism evidence="1 2">
    <name type="scientific">Phytophthora fragariae</name>
    <dbReference type="NCBI Taxonomy" id="53985"/>
    <lineage>
        <taxon>Eukaryota</taxon>
        <taxon>Sar</taxon>
        <taxon>Stramenopiles</taxon>
        <taxon>Oomycota</taxon>
        <taxon>Peronosporomycetes</taxon>
        <taxon>Peronosporales</taxon>
        <taxon>Peronosporaceae</taxon>
        <taxon>Phytophthora</taxon>
    </lineage>
</organism>
<gene>
    <name evidence="1" type="ORF">PF002_g3332</name>
</gene>
<reference evidence="1 2" key="1">
    <citation type="submission" date="2018-08" db="EMBL/GenBank/DDBJ databases">
        <title>Genomic investigation of the strawberry pathogen Phytophthora fragariae indicates pathogenicity is determined by transcriptional variation in three key races.</title>
        <authorList>
            <person name="Adams T.M."/>
            <person name="Armitage A.D."/>
            <person name="Sobczyk M.K."/>
            <person name="Bates H.J."/>
            <person name="Dunwell J.M."/>
            <person name="Nellist C.F."/>
            <person name="Harrison R.J."/>
        </authorList>
    </citation>
    <scope>NUCLEOTIDE SEQUENCE [LARGE SCALE GENOMIC DNA]</scope>
    <source>
        <strain evidence="1 2">BC-1</strain>
    </source>
</reference>
<name>A0A6A4A786_9STRA</name>
<protein>
    <submittedName>
        <fullName evidence="1">Uncharacterized protein</fullName>
    </submittedName>
</protein>
<evidence type="ECO:0000313" key="2">
    <source>
        <dbReference type="Proteomes" id="UP000440367"/>
    </source>
</evidence>
<evidence type="ECO:0000313" key="1">
    <source>
        <dbReference type="EMBL" id="KAE9253447.1"/>
    </source>
</evidence>
<sequence>MVEHIQLTRRVLDELQEHHVEVGDEEKRQNFMHSLGPAWNGFIGVLEASTPLVRNGEDVCVLQEVLFVHRLARNLVSVAAATKNGI</sequence>
<proteinExistence type="predicted"/>